<reference evidence="1" key="1">
    <citation type="submission" date="2021-06" db="EMBL/GenBank/DDBJ databases">
        <authorList>
            <person name="Kallberg Y."/>
            <person name="Tangrot J."/>
            <person name="Rosling A."/>
        </authorList>
    </citation>
    <scope>NUCLEOTIDE SEQUENCE</scope>
    <source>
        <strain evidence="1">MA453B</strain>
    </source>
</reference>
<name>A0A9N9JGH2_9GLOM</name>
<dbReference type="EMBL" id="CAJVPY010021469">
    <property type="protein sequence ID" value="CAG8779685.1"/>
    <property type="molecule type" value="Genomic_DNA"/>
</dbReference>
<proteinExistence type="predicted"/>
<organism evidence="1 2">
    <name type="scientific">Dentiscutata erythropus</name>
    <dbReference type="NCBI Taxonomy" id="1348616"/>
    <lineage>
        <taxon>Eukaryota</taxon>
        <taxon>Fungi</taxon>
        <taxon>Fungi incertae sedis</taxon>
        <taxon>Mucoromycota</taxon>
        <taxon>Glomeromycotina</taxon>
        <taxon>Glomeromycetes</taxon>
        <taxon>Diversisporales</taxon>
        <taxon>Gigasporaceae</taxon>
        <taxon>Dentiscutata</taxon>
    </lineage>
</organism>
<protein>
    <submittedName>
        <fullName evidence="1">1585_t:CDS:1</fullName>
    </submittedName>
</protein>
<accession>A0A9N9JGH2</accession>
<dbReference type="Proteomes" id="UP000789405">
    <property type="component" value="Unassembled WGS sequence"/>
</dbReference>
<evidence type="ECO:0000313" key="1">
    <source>
        <dbReference type="EMBL" id="CAG8779685.1"/>
    </source>
</evidence>
<feature type="non-terminal residue" evidence="1">
    <location>
        <position position="1"/>
    </location>
</feature>
<dbReference type="OrthoDB" id="2439320at2759"/>
<keyword evidence="2" id="KW-1185">Reference proteome</keyword>
<sequence length="57" mass="6118">KASAKGNLQLYSYLQAGYQICSTHYIAIVENQLPVSISMPAQSGFLSTLLVNLSLGD</sequence>
<comment type="caution">
    <text evidence="1">The sequence shown here is derived from an EMBL/GenBank/DDBJ whole genome shotgun (WGS) entry which is preliminary data.</text>
</comment>
<dbReference type="AlphaFoldDB" id="A0A9N9JGH2"/>
<gene>
    <name evidence="1" type="ORF">DERYTH_LOCUS19496</name>
</gene>
<evidence type="ECO:0000313" key="2">
    <source>
        <dbReference type="Proteomes" id="UP000789405"/>
    </source>
</evidence>